<sequence length="402" mass="41375">MRVDVTGSALRVWLAVIVLGVASFTMVTTEFAPIGLLSQIAFDLGQDQAAVGLAVTLYAWIGAASGLLSAVLLQRCPRKPLLVVLMLVLSATNLAAMHSHSLEALMLARAVGAVVHGFFWAMAAAIAAQIAPLDRMGVATAIVFGGISMATVIGVPLVNLIGQTSGWRTAFGVIGAVGLFASGLMAGLLPQIQAGSPTGWRALAAVLRRRDLQRIYAVTAFMAAANFAAYTFIEPFLGQIPDVPPVMIGVMLFGFGGAGFLGNVLTGFLIDRFMKSVITWGLLALSGALVGLGWFGPQLEISLVVALLVIWGTAVAALFAGLQTWILRAAGSAAMPAAAIHSAVINSAIGTGATLGARILNVSDVSGVMLVAGGIVIVPLLIMLLHARSPKRSDGVVNSIGS</sequence>
<feature type="transmembrane region" description="Helical" evidence="6">
    <location>
        <begin position="365"/>
        <end position="385"/>
    </location>
</feature>
<evidence type="ECO:0000256" key="1">
    <source>
        <dbReference type="ARBA" id="ARBA00004651"/>
    </source>
</evidence>
<feature type="transmembrane region" description="Helical" evidence="6">
    <location>
        <begin position="245"/>
        <end position="270"/>
    </location>
</feature>
<keyword evidence="4 6" id="KW-1133">Transmembrane helix</keyword>
<dbReference type="PROSITE" id="PS50850">
    <property type="entry name" value="MFS"/>
    <property type="match status" value="1"/>
</dbReference>
<dbReference type="InterPro" id="IPR036259">
    <property type="entry name" value="MFS_trans_sf"/>
</dbReference>
<dbReference type="Proteomes" id="UP001565471">
    <property type="component" value="Unassembled WGS sequence"/>
</dbReference>
<evidence type="ECO:0000256" key="5">
    <source>
        <dbReference type="ARBA" id="ARBA00023136"/>
    </source>
</evidence>
<feature type="domain" description="Major facilitator superfamily (MFS) profile" evidence="7">
    <location>
        <begin position="8"/>
        <end position="391"/>
    </location>
</feature>
<dbReference type="Gene3D" id="1.20.1250.20">
    <property type="entry name" value="MFS general substrate transporter like domains"/>
    <property type="match status" value="2"/>
</dbReference>
<feature type="transmembrane region" description="Helical" evidence="6">
    <location>
        <begin position="138"/>
        <end position="158"/>
    </location>
</feature>
<dbReference type="PANTHER" id="PTHR43124">
    <property type="entry name" value="PURINE EFFLUX PUMP PBUE"/>
    <property type="match status" value="1"/>
</dbReference>
<name>A0ABV4EYW9_BRAEL</name>
<feature type="transmembrane region" description="Helical" evidence="6">
    <location>
        <begin position="277"/>
        <end position="295"/>
    </location>
</feature>
<gene>
    <name evidence="8" type="ORF">ABIF29_003105</name>
</gene>
<keyword evidence="5 6" id="KW-0472">Membrane</keyword>
<evidence type="ECO:0000256" key="3">
    <source>
        <dbReference type="ARBA" id="ARBA00022692"/>
    </source>
</evidence>
<dbReference type="EMBL" id="JBGBZA010000002">
    <property type="protein sequence ID" value="MEY9316306.1"/>
    <property type="molecule type" value="Genomic_DNA"/>
</dbReference>
<dbReference type="PANTHER" id="PTHR43124:SF3">
    <property type="entry name" value="CHLORAMPHENICOL EFFLUX PUMP RV0191"/>
    <property type="match status" value="1"/>
</dbReference>
<dbReference type="InterPro" id="IPR011701">
    <property type="entry name" value="MFS"/>
</dbReference>
<organism evidence="8 9">
    <name type="scientific">Bradyrhizobium elkanii</name>
    <dbReference type="NCBI Taxonomy" id="29448"/>
    <lineage>
        <taxon>Bacteria</taxon>
        <taxon>Pseudomonadati</taxon>
        <taxon>Pseudomonadota</taxon>
        <taxon>Alphaproteobacteria</taxon>
        <taxon>Hyphomicrobiales</taxon>
        <taxon>Nitrobacteraceae</taxon>
        <taxon>Bradyrhizobium</taxon>
    </lineage>
</organism>
<evidence type="ECO:0000313" key="9">
    <source>
        <dbReference type="Proteomes" id="UP001565471"/>
    </source>
</evidence>
<feature type="transmembrane region" description="Helical" evidence="6">
    <location>
        <begin position="170"/>
        <end position="194"/>
    </location>
</feature>
<evidence type="ECO:0000256" key="6">
    <source>
        <dbReference type="SAM" id="Phobius"/>
    </source>
</evidence>
<dbReference type="InterPro" id="IPR050189">
    <property type="entry name" value="MFS_Efflux_Transporters"/>
</dbReference>
<feature type="transmembrane region" description="Helical" evidence="6">
    <location>
        <begin position="49"/>
        <end position="73"/>
    </location>
</feature>
<keyword evidence="2" id="KW-1003">Cell membrane</keyword>
<comment type="subcellular location">
    <subcellularLocation>
        <location evidence="1">Cell membrane</location>
        <topology evidence="1">Multi-pass membrane protein</topology>
    </subcellularLocation>
</comment>
<feature type="transmembrane region" description="Helical" evidence="6">
    <location>
        <begin position="12"/>
        <end position="37"/>
    </location>
</feature>
<dbReference type="InterPro" id="IPR020846">
    <property type="entry name" value="MFS_dom"/>
</dbReference>
<keyword evidence="3 6" id="KW-0812">Transmembrane</keyword>
<evidence type="ECO:0000256" key="2">
    <source>
        <dbReference type="ARBA" id="ARBA00022475"/>
    </source>
</evidence>
<evidence type="ECO:0000313" key="8">
    <source>
        <dbReference type="EMBL" id="MEY9316306.1"/>
    </source>
</evidence>
<feature type="transmembrane region" description="Helical" evidence="6">
    <location>
        <begin position="104"/>
        <end position="126"/>
    </location>
</feature>
<comment type="caution">
    <text evidence="8">The sequence shown here is derived from an EMBL/GenBank/DDBJ whole genome shotgun (WGS) entry which is preliminary data.</text>
</comment>
<feature type="transmembrane region" description="Helical" evidence="6">
    <location>
        <begin position="80"/>
        <end position="98"/>
    </location>
</feature>
<reference evidence="8 9" key="1">
    <citation type="submission" date="2024-07" db="EMBL/GenBank/DDBJ databases">
        <title>Genomic Encyclopedia of Type Strains, Phase V (KMG-V): Genome sequencing to study the core and pangenomes of soil and plant-associated prokaryotes.</title>
        <authorList>
            <person name="Whitman W."/>
        </authorList>
    </citation>
    <scope>NUCLEOTIDE SEQUENCE [LARGE SCALE GENOMIC DNA]</scope>
    <source>
        <strain evidence="8 9">USDA 415</strain>
    </source>
</reference>
<evidence type="ECO:0000256" key="4">
    <source>
        <dbReference type="ARBA" id="ARBA00022989"/>
    </source>
</evidence>
<feature type="transmembrane region" description="Helical" evidence="6">
    <location>
        <begin position="215"/>
        <end position="233"/>
    </location>
</feature>
<dbReference type="Pfam" id="PF07690">
    <property type="entry name" value="MFS_1"/>
    <property type="match status" value="1"/>
</dbReference>
<protein>
    <submittedName>
        <fullName evidence="8">MFS family arabinose efflux permease</fullName>
    </submittedName>
</protein>
<dbReference type="CDD" id="cd17324">
    <property type="entry name" value="MFS_NepI_like"/>
    <property type="match status" value="1"/>
</dbReference>
<feature type="transmembrane region" description="Helical" evidence="6">
    <location>
        <begin position="301"/>
        <end position="326"/>
    </location>
</feature>
<proteinExistence type="predicted"/>
<feature type="transmembrane region" description="Helical" evidence="6">
    <location>
        <begin position="338"/>
        <end position="359"/>
    </location>
</feature>
<evidence type="ECO:0000259" key="7">
    <source>
        <dbReference type="PROSITE" id="PS50850"/>
    </source>
</evidence>
<keyword evidence="9" id="KW-1185">Reference proteome</keyword>
<accession>A0ABV4EYW9</accession>
<dbReference type="SUPFAM" id="SSF103473">
    <property type="entry name" value="MFS general substrate transporter"/>
    <property type="match status" value="1"/>
</dbReference>